<organism evidence="1 2">
    <name type="scientific">Campylobacter vicugnae</name>
    <dbReference type="NCBI Taxonomy" id="1660076"/>
    <lineage>
        <taxon>Bacteria</taxon>
        <taxon>Pseudomonadati</taxon>
        <taxon>Campylobacterota</taxon>
        <taxon>Epsilonproteobacteria</taxon>
        <taxon>Campylobacterales</taxon>
        <taxon>Campylobacteraceae</taxon>
        <taxon>Campylobacter</taxon>
    </lineage>
</organism>
<name>A0A1X9T149_9BACT</name>
<dbReference type="STRING" id="1660074.CVIC8964_0674"/>
<gene>
    <name evidence="1" type="ORF">CVIC8964_0674</name>
</gene>
<dbReference type="RefSeq" id="WP_086333590.1">
    <property type="nucleotide sequence ID" value="NZ_CP018791.1"/>
</dbReference>
<accession>A0A1X9T149</accession>
<dbReference type="Proteomes" id="UP000194265">
    <property type="component" value="Chromosome"/>
</dbReference>
<dbReference type="EMBL" id="CP018791">
    <property type="protein sequence ID" value="ARR02089.1"/>
    <property type="molecule type" value="Genomic_DNA"/>
</dbReference>
<proteinExistence type="predicted"/>
<reference evidence="1 2" key="1">
    <citation type="journal article" date="2017" name="Genome Biol. Evol.">
        <title>Comparative Genomic Analysis Identifies a Campylobacter Clade Deficient in Selenium Metabolism.</title>
        <authorList>
            <person name="Miller W.G."/>
            <person name="Yee E."/>
            <person name="Lopes B.S."/>
            <person name="Chapman M.H."/>
            <person name="Huynh S."/>
            <person name="Bono J.L."/>
            <person name="Parker C.T."/>
            <person name="Strachan N.J.C."/>
            <person name="Forbes K.J."/>
        </authorList>
    </citation>
    <scope>NUCLEOTIDE SEQUENCE [LARGE SCALE GENOMIC DNA]</scope>
    <source>
        <strain evidence="1 2">RM8964</strain>
    </source>
</reference>
<evidence type="ECO:0000313" key="2">
    <source>
        <dbReference type="Proteomes" id="UP000194265"/>
    </source>
</evidence>
<evidence type="ECO:0000313" key="1">
    <source>
        <dbReference type="EMBL" id="ARR02089.1"/>
    </source>
</evidence>
<dbReference type="AlphaFoldDB" id="A0A1X9T149"/>
<sequence>MLLNFLNFLNINKNNNKNNNKTDIKDIENIDNNNIIDDENQIYKTYEKEPIIVTDGIKEVTIKEVVEIIPIGNKKSKQNIKKTVTQRLK</sequence>
<protein>
    <submittedName>
        <fullName evidence="1">Uncharacterized protein</fullName>
    </submittedName>
</protein>